<comment type="caution">
    <text evidence="3">The sequence shown here is derived from an EMBL/GenBank/DDBJ whole genome shotgun (WGS) entry which is preliminary data.</text>
</comment>
<feature type="compositionally biased region" description="Basic and acidic residues" evidence="1">
    <location>
        <begin position="175"/>
        <end position="184"/>
    </location>
</feature>
<evidence type="ECO:0000313" key="3">
    <source>
        <dbReference type="EMBL" id="KAA8492594.1"/>
    </source>
</evidence>
<keyword evidence="2" id="KW-0812">Transmembrane</keyword>
<dbReference type="AlphaFoldDB" id="A0A5J4YPH8"/>
<evidence type="ECO:0000313" key="4">
    <source>
        <dbReference type="Proteomes" id="UP000324585"/>
    </source>
</evidence>
<sequence length="199" mass="21952">MCVLSSLIWVLASTLRKVEETHNIDAVIQPRVAALIMSGRVSFKVCVVIVSLGMVSLFVVLLPDDMRHRLRSEKPLPVTIRIATSARSVASPAAGATRELNSDFDAQRDALLIERFGLDRNMELEDDELNFQSLEDAVRENGEDGLAEATGEDSDPGEESSFEEEPYEDSSSGGEHSDFEREGSPDLMESFDMESILMP</sequence>
<protein>
    <submittedName>
        <fullName evidence="3">Uncharacterized protein</fullName>
    </submittedName>
</protein>
<dbReference type="EMBL" id="VRMN01000009">
    <property type="protein sequence ID" value="KAA8492594.1"/>
    <property type="molecule type" value="Genomic_DNA"/>
</dbReference>
<keyword evidence="2" id="KW-1133">Transmembrane helix</keyword>
<keyword evidence="2" id="KW-0472">Membrane</keyword>
<keyword evidence="4" id="KW-1185">Reference proteome</keyword>
<reference evidence="4" key="1">
    <citation type="journal article" date="2019" name="Nat. Commun.">
        <title>Expansion of phycobilisome linker gene families in mesophilic red algae.</title>
        <authorList>
            <person name="Lee J."/>
            <person name="Kim D."/>
            <person name="Bhattacharya D."/>
            <person name="Yoon H.S."/>
        </authorList>
    </citation>
    <scope>NUCLEOTIDE SEQUENCE [LARGE SCALE GENOMIC DNA]</scope>
    <source>
        <strain evidence="4">CCMP 1328</strain>
    </source>
</reference>
<feature type="region of interest" description="Disordered" evidence="1">
    <location>
        <begin position="143"/>
        <end position="199"/>
    </location>
</feature>
<gene>
    <name evidence="3" type="ORF">FVE85_8101</name>
</gene>
<evidence type="ECO:0000256" key="2">
    <source>
        <dbReference type="SAM" id="Phobius"/>
    </source>
</evidence>
<feature type="transmembrane region" description="Helical" evidence="2">
    <location>
        <begin position="41"/>
        <end position="62"/>
    </location>
</feature>
<feature type="compositionally biased region" description="Acidic residues" evidence="1">
    <location>
        <begin position="143"/>
        <end position="168"/>
    </location>
</feature>
<evidence type="ECO:0000256" key="1">
    <source>
        <dbReference type="SAM" id="MobiDB-lite"/>
    </source>
</evidence>
<organism evidence="3 4">
    <name type="scientific">Porphyridium purpureum</name>
    <name type="common">Red alga</name>
    <name type="synonym">Porphyridium cruentum</name>
    <dbReference type="NCBI Taxonomy" id="35688"/>
    <lineage>
        <taxon>Eukaryota</taxon>
        <taxon>Rhodophyta</taxon>
        <taxon>Bangiophyceae</taxon>
        <taxon>Porphyridiales</taxon>
        <taxon>Porphyridiaceae</taxon>
        <taxon>Porphyridium</taxon>
    </lineage>
</organism>
<name>A0A5J4YPH8_PORPP</name>
<dbReference type="Proteomes" id="UP000324585">
    <property type="component" value="Unassembled WGS sequence"/>
</dbReference>
<proteinExistence type="predicted"/>
<accession>A0A5J4YPH8</accession>